<sequence length="103" mass="11796">MLAEIIKRCLNNDAGCKSIYHSEKIDTQAEVSIVVNLWEINGEITLLLTREDDLIPASDSVCPECWIKWEVLNAEDVGITPRYASFTSECQQNYWLKRHLPLS</sequence>
<reference evidence="1 2" key="1">
    <citation type="journal article" date="2009" name="PLoS ONE">
        <title>Genome sequence of the versatile fish pathogen Edwardsiella tarda provides insights into its adaptation to broad host ranges and intracellular niches.</title>
        <authorList>
            <person name="Wang Q."/>
            <person name="Yang M."/>
            <person name="Xiao J."/>
            <person name="Wu H."/>
            <person name="Wang X."/>
            <person name="Lv Y."/>
            <person name="Xu L."/>
            <person name="Zheng H."/>
            <person name="Wang S."/>
            <person name="Zhao G."/>
            <person name="Liu Q."/>
            <person name="Zhang Y."/>
        </authorList>
    </citation>
    <scope>NUCLEOTIDE SEQUENCE [LARGE SCALE GENOMIC DNA]</scope>
    <source>
        <strain evidence="2">EIB202 / CCTCC M208068</strain>
    </source>
</reference>
<proteinExistence type="predicted"/>
<evidence type="ECO:0008006" key="3">
    <source>
        <dbReference type="Google" id="ProtNLM"/>
    </source>
</evidence>
<accession>A0AAU8P6Z8</accession>
<keyword evidence="2" id="KW-1185">Reference proteome</keyword>
<evidence type="ECO:0000313" key="1">
    <source>
        <dbReference type="EMBL" id="ACY84428.1"/>
    </source>
</evidence>
<gene>
    <name evidence="1" type="ordered locus">ETAE_1587</name>
</gene>
<evidence type="ECO:0000313" key="2">
    <source>
        <dbReference type="Proteomes" id="UP000002634"/>
    </source>
</evidence>
<protein>
    <recommendedName>
        <fullName evidence="3">Cytoplasmic protein</fullName>
    </recommendedName>
</protein>
<name>A0AAU8P6Z8_EDWPI</name>
<organism evidence="1 2">
    <name type="scientific">Edwardsiella piscicida</name>
    <dbReference type="NCBI Taxonomy" id="1263550"/>
    <lineage>
        <taxon>Bacteria</taxon>
        <taxon>Pseudomonadati</taxon>
        <taxon>Pseudomonadota</taxon>
        <taxon>Gammaproteobacteria</taxon>
        <taxon>Enterobacterales</taxon>
        <taxon>Hafniaceae</taxon>
        <taxon>Edwardsiella</taxon>
    </lineage>
</organism>
<dbReference type="AlphaFoldDB" id="A0AAU8P6Z8"/>
<dbReference type="Proteomes" id="UP000002634">
    <property type="component" value="Chromosome"/>
</dbReference>
<dbReference type="KEGG" id="etr:ETAE_1587"/>
<dbReference type="EMBL" id="CP001135">
    <property type="protein sequence ID" value="ACY84428.1"/>
    <property type="molecule type" value="Genomic_DNA"/>
</dbReference>